<sequence length="99" mass="11255">MPSSRRSRRRPWSDEHVPLDVDRATGGRRSESGPDGDWTVQRTRGSEKAYSCPGCRQTIPPRTTHVVAWASDGIFGAESALADRRHWHTACWEARGRRR</sequence>
<feature type="region of interest" description="Disordered" evidence="1">
    <location>
        <begin position="1"/>
        <end position="55"/>
    </location>
</feature>
<evidence type="ECO:0000313" key="4">
    <source>
        <dbReference type="Proteomes" id="UP001321475"/>
    </source>
</evidence>
<dbReference type="Proteomes" id="UP001321475">
    <property type="component" value="Chromosome"/>
</dbReference>
<accession>A0ABN6XDY7</accession>
<gene>
    <name evidence="3" type="ORF">GCM10025865_22790</name>
</gene>
<dbReference type="InterPro" id="IPR058419">
    <property type="entry name" value="DUF8106"/>
</dbReference>
<dbReference type="RefSeq" id="WP_286217342.1">
    <property type="nucleotide sequence ID" value="NZ_AP027729.1"/>
</dbReference>
<dbReference type="EMBL" id="AP027729">
    <property type="protein sequence ID" value="BDZ42980.1"/>
    <property type="molecule type" value="Genomic_DNA"/>
</dbReference>
<evidence type="ECO:0000256" key="1">
    <source>
        <dbReference type="SAM" id="MobiDB-lite"/>
    </source>
</evidence>
<evidence type="ECO:0000313" key="3">
    <source>
        <dbReference type="EMBL" id="BDZ42980.1"/>
    </source>
</evidence>
<feature type="compositionally biased region" description="Basic residues" evidence="1">
    <location>
        <begin position="1"/>
        <end position="10"/>
    </location>
</feature>
<feature type="domain" description="DUF8106" evidence="2">
    <location>
        <begin position="31"/>
        <end position="60"/>
    </location>
</feature>
<keyword evidence="4" id="KW-1185">Reference proteome</keyword>
<organism evidence="3 4">
    <name type="scientific">Paraoerskovia sediminicola</name>
    <dbReference type="NCBI Taxonomy" id="1138587"/>
    <lineage>
        <taxon>Bacteria</taxon>
        <taxon>Bacillati</taxon>
        <taxon>Actinomycetota</taxon>
        <taxon>Actinomycetes</taxon>
        <taxon>Micrococcales</taxon>
        <taxon>Cellulomonadaceae</taxon>
        <taxon>Paraoerskovia</taxon>
    </lineage>
</organism>
<evidence type="ECO:0000259" key="2">
    <source>
        <dbReference type="Pfam" id="PF26408"/>
    </source>
</evidence>
<reference evidence="4" key="1">
    <citation type="journal article" date="2019" name="Int. J. Syst. Evol. Microbiol.">
        <title>The Global Catalogue of Microorganisms (GCM) 10K type strain sequencing project: providing services to taxonomists for standard genome sequencing and annotation.</title>
        <authorList>
            <consortium name="The Broad Institute Genomics Platform"/>
            <consortium name="The Broad Institute Genome Sequencing Center for Infectious Disease"/>
            <person name="Wu L."/>
            <person name="Ma J."/>
        </authorList>
    </citation>
    <scope>NUCLEOTIDE SEQUENCE [LARGE SCALE GENOMIC DNA]</scope>
    <source>
        <strain evidence="4">NBRC 108565</strain>
    </source>
</reference>
<name>A0ABN6XDY7_9CELL</name>
<dbReference type="Pfam" id="PF26408">
    <property type="entry name" value="DUF8106"/>
    <property type="match status" value="1"/>
</dbReference>
<proteinExistence type="predicted"/>
<feature type="compositionally biased region" description="Basic and acidic residues" evidence="1">
    <location>
        <begin position="11"/>
        <end position="32"/>
    </location>
</feature>
<protein>
    <recommendedName>
        <fullName evidence="2">DUF8106 domain-containing protein</fullName>
    </recommendedName>
</protein>